<evidence type="ECO:0000256" key="4">
    <source>
        <dbReference type="ARBA" id="ARBA00035204"/>
    </source>
</evidence>
<dbReference type="Proteomes" id="UP001162891">
    <property type="component" value="Chromosome"/>
</dbReference>
<evidence type="ECO:0000256" key="3">
    <source>
        <dbReference type="ARBA" id="ARBA00023274"/>
    </source>
</evidence>
<dbReference type="InterPro" id="IPR001854">
    <property type="entry name" value="Ribosomal_uL29"/>
</dbReference>
<dbReference type="InterPro" id="IPR036049">
    <property type="entry name" value="Ribosomal_uL29_sf"/>
</dbReference>
<keyword evidence="2 5" id="KW-0689">Ribosomal protein</keyword>
<evidence type="ECO:0000313" key="6">
    <source>
        <dbReference type="EMBL" id="BDG06764.1"/>
    </source>
</evidence>
<keyword evidence="3 5" id="KW-0687">Ribonucleoprotein</keyword>
<dbReference type="NCBIfam" id="TIGR00012">
    <property type="entry name" value="L29"/>
    <property type="match status" value="1"/>
</dbReference>
<evidence type="ECO:0000256" key="2">
    <source>
        <dbReference type="ARBA" id="ARBA00022980"/>
    </source>
</evidence>
<dbReference type="Pfam" id="PF00831">
    <property type="entry name" value="Ribosomal_L29"/>
    <property type="match status" value="1"/>
</dbReference>
<sequence length="74" mass="8061">MATIQELRELSATELKARAVELKGTMFELQSKLNTGVLDSTADLQKTKRDIARCLTVAREKELAAAAQAGKAKE</sequence>
<name>A0ABN6N487_9BACT</name>
<proteinExistence type="inferred from homology"/>
<keyword evidence="7" id="KW-1185">Reference proteome</keyword>
<dbReference type="PANTHER" id="PTHR10916:SF0">
    <property type="entry name" value="LARGE RIBOSOMAL SUBUNIT PROTEIN UL29C"/>
    <property type="match status" value="1"/>
</dbReference>
<reference evidence="7" key="1">
    <citation type="journal article" date="2022" name="Int. J. Syst. Evol. Microbiol.">
        <title>Anaeromyxobacter oryzae sp. nov., Anaeromyxobacter diazotrophicus sp. nov. and Anaeromyxobacter paludicola sp. nov., isolated from paddy soils.</title>
        <authorList>
            <person name="Itoh H."/>
            <person name="Xu Z."/>
            <person name="Mise K."/>
            <person name="Masuda Y."/>
            <person name="Ushijima N."/>
            <person name="Hayakawa C."/>
            <person name="Shiratori Y."/>
            <person name="Senoo K."/>
        </authorList>
    </citation>
    <scope>NUCLEOTIDE SEQUENCE [LARGE SCALE GENOMIC DNA]</scope>
    <source>
        <strain evidence="7">Red232</strain>
    </source>
</reference>
<dbReference type="InterPro" id="IPR050063">
    <property type="entry name" value="Ribosomal_protein_uL29"/>
</dbReference>
<dbReference type="CDD" id="cd00427">
    <property type="entry name" value="Ribosomal_L29_HIP"/>
    <property type="match status" value="1"/>
</dbReference>
<dbReference type="HAMAP" id="MF_00374">
    <property type="entry name" value="Ribosomal_uL29"/>
    <property type="match status" value="1"/>
</dbReference>
<dbReference type="PANTHER" id="PTHR10916">
    <property type="entry name" value="60S RIBOSOMAL PROTEIN L35/50S RIBOSOMAL PROTEIN L29"/>
    <property type="match status" value="1"/>
</dbReference>
<accession>A0ABN6N487</accession>
<dbReference type="RefSeq" id="WP_248357240.1">
    <property type="nucleotide sequence ID" value="NZ_AP025591.1"/>
</dbReference>
<dbReference type="SUPFAM" id="SSF46561">
    <property type="entry name" value="Ribosomal protein L29 (L29p)"/>
    <property type="match status" value="1"/>
</dbReference>
<evidence type="ECO:0000256" key="1">
    <source>
        <dbReference type="ARBA" id="ARBA00009254"/>
    </source>
</evidence>
<dbReference type="EMBL" id="AP025591">
    <property type="protein sequence ID" value="BDG06764.1"/>
    <property type="molecule type" value="Genomic_DNA"/>
</dbReference>
<organism evidence="6 7">
    <name type="scientific">Anaeromyxobacter oryzae</name>
    <dbReference type="NCBI Taxonomy" id="2918170"/>
    <lineage>
        <taxon>Bacteria</taxon>
        <taxon>Pseudomonadati</taxon>
        <taxon>Myxococcota</taxon>
        <taxon>Myxococcia</taxon>
        <taxon>Myxococcales</taxon>
        <taxon>Cystobacterineae</taxon>
        <taxon>Anaeromyxobacteraceae</taxon>
        <taxon>Anaeromyxobacter</taxon>
    </lineage>
</organism>
<evidence type="ECO:0000256" key="5">
    <source>
        <dbReference type="HAMAP-Rule" id="MF_00374"/>
    </source>
</evidence>
<gene>
    <name evidence="5" type="primary">rpmC</name>
    <name evidence="6" type="ORF">AMOR_57600</name>
</gene>
<evidence type="ECO:0000313" key="7">
    <source>
        <dbReference type="Proteomes" id="UP001162891"/>
    </source>
</evidence>
<comment type="similarity">
    <text evidence="1 5">Belongs to the universal ribosomal protein uL29 family.</text>
</comment>
<dbReference type="Gene3D" id="1.10.287.310">
    <property type="match status" value="1"/>
</dbReference>
<protein>
    <recommendedName>
        <fullName evidence="4 5">Large ribosomal subunit protein uL29</fullName>
    </recommendedName>
</protein>